<dbReference type="GO" id="GO:0016209">
    <property type="term" value="F:antioxidant activity"/>
    <property type="evidence" value="ECO:0007669"/>
    <property type="project" value="InterPro"/>
</dbReference>
<dbReference type="Gene3D" id="3.40.30.10">
    <property type="entry name" value="Glutaredoxin"/>
    <property type="match status" value="1"/>
</dbReference>
<sequence length="183" mass="19975">MRLGRTSSPLRFLPPLLAFVLVAVLALLLLRPAPGGPADGSLLGQPAPTFVLKALDGSAVDLSSFRGHPLVLNFWASWCGPCREEAPLFRDLDARRQRGNYQVLGVLFQDSNLGNARKFVKEYRLTYPNAIDAKMDAGSAYQVSGLPHTVFIDSRGVVRHIDKGGLNRERLNEGLKKIGVSPL</sequence>
<dbReference type="PROSITE" id="PS00194">
    <property type="entry name" value="THIOREDOXIN_1"/>
    <property type="match status" value="1"/>
</dbReference>
<dbReference type="PANTHER" id="PTHR42852:SF6">
    <property type="entry name" value="THIOL:DISULFIDE INTERCHANGE PROTEIN DSBE"/>
    <property type="match status" value="1"/>
</dbReference>
<dbReference type="AlphaFoldDB" id="A0A418VA88"/>
<dbReference type="OrthoDB" id="25753at2"/>
<reference evidence="6 7" key="1">
    <citation type="submission" date="2018-09" db="EMBL/GenBank/DDBJ databases">
        <authorList>
            <person name="Zhu H."/>
        </authorList>
    </citation>
    <scope>NUCLEOTIDE SEQUENCE [LARGE SCALE GENOMIC DNA]</scope>
    <source>
        <strain evidence="6 7">K2S05-167</strain>
    </source>
</reference>
<evidence type="ECO:0000256" key="1">
    <source>
        <dbReference type="ARBA" id="ARBA00004196"/>
    </source>
</evidence>
<proteinExistence type="predicted"/>
<evidence type="ECO:0000259" key="5">
    <source>
        <dbReference type="PROSITE" id="PS51352"/>
    </source>
</evidence>
<dbReference type="CDD" id="cd02966">
    <property type="entry name" value="TlpA_like_family"/>
    <property type="match status" value="1"/>
</dbReference>
<keyword evidence="2" id="KW-0201">Cytochrome c-type biogenesis</keyword>
<dbReference type="InterPro" id="IPR036249">
    <property type="entry name" value="Thioredoxin-like_sf"/>
</dbReference>
<evidence type="ECO:0000256" key="2">
    <source>
        <dbReference type="ARBA" id="ARBA00022748"/>
    </source>
</evidence>
<dbReference type="GO" id="GO:0017004">
    <property type="term" value="P:cytochrome complex assembly"/>
    <property type="evidence" value="ECO:0007669"/>
    <property type="project" value="UniProtKB-KW"/>
</dbReference>
<protein>
    <submittedName>
        <fullName evidence="6">TlpA family protein disulfide reductase</fullName>
    </submittedName>
</protein>
<dbReference type="InterPro" id="IPR000866">
    <property type="entry name" value="AhpC/TSA"/>
</dbReference>
<dbReference type="Pfam" id="PF00578">
    <property type="entry name" value="AhpC-TSA"/>
    <property type="match status" value="1"/>
</dbReference>
<organism evidence="6 7">
    <name type="scientific">Deinococcus cavernae</name>
    <dbReference type="NCBI Taxonomy" id="2320857"/>
    <lineage>
        <taxon>Bacteria</taxon>
        <taxon>Thermotogati</taxon>
        <taxon>Deinococcota</taxon>
        <taxon>Deinococci</taxon>
        <taxon>Deinococcales</taxon>
        <taxon>Deinococcaceae</taxon>
        <taxon>Deinococcus</taxon>
    </lineage>
</organism>
<evidence type="ECO:0000313" key="6">
    <source>
        <dbReference type="EMBL" id="RJF72966.1"/>
    </source>
</evidence>
<keyword evidence="7" id="KW-1185">Reference proteome</keyword>
<keyword evidence="3" id="KW-1015">Disulfide bond</keyword>
<dbReference type="EMBL" id="QYUJ01000014">
    <property type="protein sequence ID" value="RJF72966.1"/>
    <property type="molecule type" value="Genomic_DNA"/>
</dbReference>
<dbReference type="Proteomes" id="UP000286287">
    <property type="component" value="Unassembled WGS sequence"/>
</dbReference>
<dbReference type="SUPFAM" id="SSF52833">
    <property type="entry name" value="Thioredoxin-like"/>
    <property type="match status" value="1"/>
</dbReference>
<dbReference type="InterPro" id="IPR017937">
    <property type="entry name" value="Thioredoxin_CS"/>
</dbReference>
<dbReference type="PROSITE" id="PS51352">
    <property type="entry name" value="THIOREDOXIN_2"/>
    <property type="match status" value="1"/>
</dbReference>
<name>A0A418VA88_9DEIO</name>
<evidence type="ECO:0000256" key="3">
    <source>
        <dbReference type="ARBA" id="ARBA00023157"/>
    </source>
</evidence>
<dbReference type="RefSeq" id="WP_119765604.1">
    <property type="nucleotide sequence ID" value="NZ_QYUJ01000014.1"/>
</dbReference>
<dbReference type="PANTHER" id="PTHR42852">
    <property type="entry name" value="THIOL:DISULFIDE INTERCHANGE PROTEIN DSBE"/>
    <property type="match status" value="1"/>
</dbReference>
<keyword evidence="4" id="KW-0676">Redox-active center</keyword>
<evidence type="ECO:0000256" key="4">
    <source>
        <dbReference type="ARBA" id="ARBA00023284"/>
    </source>
</evidence>
<dbReference type="InterPro" id="IPR013766">
    <property type="entry name" value="Thioredoxin_domain"/>
</dbReference>
<feature type="domain" description="Thioredoxin" evidence="5">
    <location>
        <begin position="41"/>
        <end position="180"/>
    </location>
</feature>
<dbReference type="GO" id="GO:0016491">
    <property type="term" value="F:oxidoreductase activity"/>
    <property type="evidence" value="ECO:0007669"/>
    <property type="project" value="InterPro"/>
</dbReference>
<accession>A0A418VA88</accession>
<dbReference type="InterPro" id="IPR050553">
    <property type="entry name" value="Thioredoxin_ResA/DsbE_sf"/>
</dbReference>
<comment type="caution">
    <text evidence="6">The sequence shown here is derived from an EMBL/GenBank/DDBJ whole genome shotgun (WGS) entry which is preliminary data.</text>
</comment>
<dbReference type="GO" id="GO:0030313">
    <property type="term" value="C:cell envelope"/>
    <property type="evidence" value="ECO:0007669"/>
    <property type="project" value="UniProtKB-SubCell"/>
</dbReference>
<evidence type="ECO:0000313" key="7">
    <source>
        <dbReference type="Proteomes" id="UP000286287"/>
    </source>
</evidence>
<gene>
    <name evidence="6" type="ORF">D3875_16870</name>
</gene>
<comment type="subcellular location">
    <subcellularLocation>
        <location evidence="1">Cell envelope</location>
    </subcellularLocation>
</comment>